<dbReference type="GO" id="GO:0006888">
    <property type="term" value="P:endoplasmic reticulum to Golgi vesicle-mediated transport"/>
    <property type="evidence" value="ECO:0007669"/>
    <property type="project" value="TreeGrafter"/>
</dbReference>
<reference evidence="12" key="1">
    <citation type="journal article" date="2013" name="BMC Genomics">
        <title>A deep insight into the sialotranscriptome of the mosquito, Psorophora albipes.</title>
        <authorList>
            <person name="Chagas A.C."/>
            <person name="Calvo E."/>
            <person name="Rios-Velasquez C.M."/>
            <person name="Pessoa F.A."/>
            <person name="Medeiros J.F."/>
            <person name="Ribeiro J.M."/>
        </authorList>
    </citation>
    <scope>NUCLEOTIDE SEQUENCE</scope>
</reference>
<evidence type="ECO:0000256" key="7">
    <source>
        <dbReference type="ARBA" id="ARBA00023157"/>
    </source>
</evidence>
<proteinExistence type="evidence at transcript level"/>
<feature type="transmembrane region" description="Helical" evidence="9">
    <location>
        <begin position="455"/>
        <end position="477"/>
    </location>
</feature>
<feature type="chain" id="PRO_5004575125" evidence="10">
    <location>
        <begin position="28"/>
        <end position="489"/>
    </location>
</feature>
<protein>
    <submittedName>
        <fullName evidence="12">Putative mannose lectin ergic-53 involved in glycoprotein traffic</fullName>
    </submittedName>
</protein>
<dbReference type="InterPro" id="IPR005052">
    <property type="entry name" value="Lectin_leg"/>
</dbReference>
<keyword evidence="6 9" id="KW-0472">Membrane</keyword>
<feature type="signal peptide" evidence="10">
    <location>
        <begin position="1"/>
        <end position="27"/>
    </location>
</feature>
<dbReference type="GO" id="GO:0000139">
    <property type="term" value="C:Golgi membrane"/>
    <property type="evidence" value="ECO:0007669"/>
    <property type="project" value="TreeGrafter"/>
</dbReference>
<dbReference type="GO" id="GO:0005537">
    <property type="term" value="F:D-mannose binding"/>
    <property type="evidence" value="ECO:0007669"/>
    <property type="project" value="TreeGrafter"/>
</dbReference>
<dbReference type="Gene3D" id="2.60.120.200">
    <property type="match status" value="1"/>
</dbReference>
<dbReference type="PANTHER" id="PTHR12223:SF28">
    <property type="entry name" value="LECTIN, MANNOSE BINDING 1 LIKE"/>
    <property type="match status" value="1"/>
</dbReference>
<accession>T1E2K7</accession>
<comment type="subcellular location">
    <subcellularLocation>
        <location evidence="1">Endoplasmic reticulum-Golgi intermediate compartment membrane</location>
        <topology evidence="1">Single-pass type I membrane protein</topology>
    </subcellularLocation>
</comment>
<feature type="coiled-coil region" evidence="8">
    <location>
        <begin position="265"/>
        <end position="296"/>
    </location>
</feature>
<dbReference type="PANTHER" id="PTHR12223">
    <property type="entry name" value="VESICULAR MANNOSE-BINDING LECTIN"/>
    <property type="match status" value="1"/>
</dbReference>
<evidence type="ECO:0000259" key="11">
    <source>
        <dbReference type="PROSITE" id="PS51328"/>
    </source>
</evidence>
<evidence type="ECO:0000256" key="4">
    <source>
        <dbReference type="ARBA" id="ARBA00022734"/>
    </source>
</evidence>
<keyword evidence="3 10" id="KW-0732">Signal</keyword>
<dbReference type="AlphaFoldDB" id="T1E2K7"/>
<keyword evidence="8" id="KW-0175">Coiled coil</keyword>
<organism evidence="12">
    <name type="scientific">Psorophora albipes</name>
    <dbReference type="NCBI Taxonomy" id="869069"/>
    <lineage>
        <taxon>Eukaryota</taxon>
        <taxon>Metazoa</taxon>
        <taxon>Ecdysozoa</taxon>
        <taxon>Arthropoda</taxon>
        <taxon>Hexapoda</taxon>
        <taxon>Insecta</taxon>
        <taxon>Pterygota</taxon>
        <taxon>Neoptera</taxon>
        <taxon>Endopterygota</taxon>
        <taxon>Diptera</taxon>
        <taxon>Nematocera</taxon>
        <taxon>Culicoidea</taxon>
        <taxon>Culicidae</taxon>
        <taxon>Culicinae</taxon>
        <taxon>Aedini</taxon>
        <taxon>Psorophora</taxon>
    </lineage>
</organism>
<evidence type="ECO:0000256" key="9">
    <source>
        <dbReference type="SAM" id="Phobius"/>
    </source>
</evidence>
<keyword evidence="5 9" id="KW-1133">Transmembrane helix</keyword>
<feature type="domain" description="L-type lectin-like" evidence="11">
    <location>
        <begin position="38"/>
        <end position="249"/>
    </location>
</feature>
<evidence type="ECO:0000256" key="5">
    <source>
        <dbReference type="ARBA" id="ARBA00022989"/>
    </source>
</evidence>
<evidence type="ECO:0000313" key="12">
    <source>
        <dbReference type="EMBL" id="JAA93677.1"/>
    </source>
</evidence>
<evidence type="ECO:0000256" key="3">
    <source>
        <dbReference type="ARBA" id="ARBA00022729"/>
    </source>
</evidence>
<evidence type="ECO:0000256" key="6">
    <source>
        <dbReference type="ARBA" id="ARBA00023136"/>
    </source>
</evidence>
<dbReference type="EMBL" id="GALA01001175">
    <property type="protein sequence ID" value="JAA93677.1"/>
    <property type="molecule type" value="mRNA"/>
</dbReference>
<keyword evidence="7" id="KW-1015">Disulfide bond</keyword>
<dbReference type="GO" id="GO:0030134">
    <property type="term" value="C:COPII-coated ER to Golgi transport vesicle"/>
    <property type="evidence" value="ECO:0007669"/>
    <property type="project" value="TreeGrafter"/>
</dbReference>
<dbReference type="InterPro" id="IPR013320">
    <property type="entry name" value="ConA-like_dom_sf"/>
</dbReference>
<evidence type="ECO:0000256" key="10">
    <source>
        <dbReference type="SAM" id="SignalP"/>
    </source>
</evidence>
<dbReference type="InterPro" id="IPR051136">
    <property type="entry name" value="Intracellular_Lectin-GPT"/>
</dbReference>
<dbReference type="FunFam" id="2.60.120.200:FF:000028">
    <property type="entry name" value="Blast:Protein ERGIC-53"/>
    <property type="match status" value="1"/>
</dbReference>
<dbReference type="GO" id="GO:0033116">
    <property type="term" value="C:endoplasmic reticulum-Golgi intermediate compartment membrane"/>
    <property type="evidence" value="ECO:0007669"/>
    <property type="project" value="UniProtKB-SubCell"/>
</dbReference>
<evidence type="ECO:0000256" key="1">
    <source>
        <dbReference type="ARBA" id="ARBA00004151"/>
    </source>
</evidence>
<dbReference type="PROSITE" id="PS51328">
    <property type="entry name" value="L_LECTIN_LIKE"/>
    <property type="match status" value="1"/>
</dbReference>
<sequence>MAVTGLTRLSTFLLLATIVLLAGPSLSSVNGNTHLVHRRFEYKYSFKPPYLAQKDGTVPFWEYGGNAIASSENVRIAPSLRSQKGAIWTKQRTNFDWWEVDIVFRVSGRGRIGDYTGEVFGSSDRWVGLGIFFDSFDNDNKHNNPYISAVLNDGTKRFDHQNDGSTQLLSGCLRDFRNKPFPTRAKIEYYNNILTVLFHNGMTNNDQDYEMCFRAENVVLPKTGYFGMSAATGGLADDHDVFHFLTTSLHVPGQIKEEVPQDQDQAKLNQEYQDYQKKLEQQKEEYQKEHPELQKDADLENWFEDYNARELRQIWEAQTATHDQLRTLSTKLDEVIGRQERTLGLPAGVPQIGSGSVIQRHEVDALLQNQNVMVQTVREIRSIIGEVHARADSILNNQARAPTAQIQGGGYDMQSLIHEMRDGMNQVKQGVAGVSQRLQQPNAQANVQCPTQNCVGMTAFLVTIAVHLLVLVGYNMYRDSRDAQAKKFY</sequence>
<dbReference type="GO" id="GO:0005789">
    <property type="term" value="C:endoplasmic reticulum membrane"/>
    <property type="evidence" value="ECO:0007669"/>
    <property type="project" value="TreeGrafter"/>
</dbReference>
<dbReference type="SUPFAM" id="SSF49899">
    <property type="entry name" value="Concanavalin A-like lectins/glucanases"/>
    <property type="match status" value="1"/>
</dbReference>
<name>T1E2K7_9DIPT</name>
<evidence type="ECO:0000256" key="2">
    <source>
        <dbReference type="ARBA" id="ARBA00022692"/>
    </source>
</evidence>
<keyword evidence="2 9" id="KW-0812">Transmembrane</keyword>
<dbReference type="Pfam" id="PF03388">
    <property type="entry name" value="Lectin_leg-like"/>
    <property type="match status" value="1"/>
</dbReference>
<dbReference type="CDD" id="cd06902">
    <property type="entry name" value="lectin_ERGIC-53_ERGL"/>
    <property type="match status" value="1"/>
</dbReference>
<evidence type="ECO:0000256" key="8">
    <source>
        <dbReference type="SAM" id="Coils"/>
    </source>
</evidence>
<keyword evidence="4 12" id="KW-0430">Lectin</keyword>